<gene>
    <name evidence="1" type="ORF">LCGC14_1297330</name>
</gene>
<sequence length="62" mass="7024">MADIIENGSTESKLLIKNMPFMEMIKQAASQLSKNYEGNIKIEVNVQKLTSEVKCNVTEYDL</sequence>
<accession>A0A0F9N791</accession>
<comment type="caution">
    <text evidence="1">The sequence shown here is derived from an EMBL/GenBank/DDBJ whole genome shotgun (WGS) entry which is preliminary data.</text>
</comment>
<dbReference type="EMBL" id="LAZR01007536">
    <property type="protein sequence ID" value="KKM84625.1"/>
    <property type="molecule type" value="Genomic_DNA"/>
</dbReference>
<dbReference type="AlphaFoldDB" id="A0A0F9N791"/>
<name>A0A0F9N791_9ZZZZ</name>
<proteinExistence type="predicted"/>
<organism evidence="1">
    <name type="scientific">marine sediment metagenome</name>
    <dbReference type="NCBI Taxonomy" id="412755"/>
    <lineage>
        <taxon>unclassified sequences</taxon>
        <taxon>metagenomes</taxon>
        <taxon>ecological metagenomes</taxon>
    </lineage>
</organism>
<reference evidence="1" key="1">
    <citation type="journal article" date="2015" name="Nature">
        <title>Complex archaea that bridge the gap between prokaryotes and eukaryotes.</title>
        <authorList>
            <person name="Spang A."/>
            <person name="Saw J.H."/>
            <person name="Jorgensen S.L."/>
            <person name="Zaremba-Niedzwiedzka K."/>
            <person name="Martijn J."/>
            <person name="Lind A.E."/>
            <person name="van Eijk R."/>
            <person name="Schleper C."/>
            <person name="Guy L."/>
            <person name="Ettema T.J."/>
        </authorList>
    </citation>
    <scope>NUCLEOTIDE SEQUENCE</scope>
</reference>
<protein>
    <submittedName>
        <fullName evidence="1">Uncharacterized protein</fullName>
    </submittedName>
</protein>
<evidence type="ECO:0000313" key="1">
    <source>
        <dbReference type="EMBL" id="KKM84625.1"/>
    </source>
</evidence>